<sequence>MTGRLKGKVAFITGAARGQGRSHAIRLAEEGADIIAVDLCAPVDSLEGFYELPGEDELQETARQVEALDRRVVTRVADVRDLDALKSAVNDGVAELGAVNIIVANAGIFTFGANTHEVSETTWNDIQDINLTGVWHTYAAAAEHLIKAGKGGSVIIISSLAGFKGLANVAAYTTAKHGIVGLMKVLANELGPHGIRVNTIHPNSIDTPMVKNKSAYRLFRPDLDEPTASDAEAAFAGLNPFGKAWIEPIHVSNAVLWLASDESYYVSGGQIPVDGGAAIQ</sequence>
<dbReference type="InterPro" id="IPR036291">
    <property type="entry name" value="NAD(P)-bd_dom_sf"/>
</dbReference>
<dbReference type="NCBIfam" id="NF009467">
    <property type="entry name" value="PRK12826.1-3"/>
    <property type="match status" value="1"/>
</dbReference>
<keyword evidence="3" id="KW-0520">NAD</keyword>
<keyword evidence="6" id="KW-1185">Reference proteome</keyword>
<keyword evidence="2" id="KW-0560">Oxidoreductase</keyword>
<evidence type="ECO:0000256" key="4">
    <source>
        <dbReference type="RuleBase" id="RU000363"/>
    </source>
</evidence>
<evidence type="ECO:0000256" key="3">
    <source>
        <dbReference type="ARBA" id="ARBA00023027"/>
    </source>
</evidence>
<proteinExistence type="inferred from homology"/>
<name>A0ABQ2M9C5_9MICC</name>
<dbReference type="Proteomes" id="UP000642509">
    <property type="component" value="Unassembled WGS sequence"/>
</dbReference>
<dbReference type="PRINTS" id="PR00080">
    <property type="entry name" value="SDRFAMILY"/>
</dbReference>
<dbReference type="PANTHER" id="PTHR24321">
    <property type="entry name" value="DEHYDROGENASES, SHORT CHAIN"/>
    <property type="match status" value="1"/>
</dbReference>
<dbReference type="NCBIfam" id="TIGR03971">
    <property type="entry name" value="SDR_subfam_1"/>
    <property type="match status" value="1"/>
</dbReference>
<gene>
    <name evidence="5" type="ORF">GCM10010977_27980</name>
</gene>
<dbReference type="Gene3D" id="3.40.50.720">
    <property type="entry name" value="NAD(P)-binding Rossmann-like Domain"/>
    <property type="match status" value="1"/>
</dbReference>
<dbReference type="InterPro" id="IPR002347">
    <property type="entry name" value="SDR_fam"/>
</dbReference>
<dbReference type="SUPFAM" id="SSF51735">
    <property type="entry name" value="NAD(P)-binding Rossmann-fold domains"/>
    <property type="match status" value="1"/>
</dbReference>
<comment type="similarity">
    <text evidence="1 4">Belongs to the short-chain dehydrogenases/reductases (SDR) family.</text>
</comment>
<dbReference type="Pfam" id="PF00106">
    <property type="entry name" value="adh_short"/>
    <property type="match status" value="1"/>
</dbReference>
<dbReference type="PANTHER" id="PTHR24321:SF8">
    <property type="entry name" value="ESTRADIOL 17-BETA-DEHYDROGENASE 8-RELATED"/>
    <property type="match status" value="1"/>
</dbReference>
<dbReference type="EMBL" id="BMLQ01000009">
    <property type="protein sequence ID" value="GGO48431.1"/>
    <property type="molecule type" value="Genomic_DNA"/>
</dbReference>
<accession>A0ABQ2M9C5</accession>
<comment type="caution">
    <text evidence="5">The sequence shown here is derived from an EMBL/GenBank/DDBJ whole genome shotgun (WGS) entry which is preliminary data.</text>
</comment>
<dbReference type="InterPro" id="IPR023985">
    <property type="entry name" value="SDR_subfam_1"/>
</dbReference>
<protein>
    <submittedName>
        <fullName evidence="5">Oxidoreductase</fullName>
    </submittedName>
</protein>
<organism evidence="5 6">
    <name type="scientific">Citricoccus zhacaiensis</name>
    <dbReference type="NCBI Taxonomy" id="489142"/>
    <lineage>
        <taxon>Bacteria</taxon>
        <taxon>Bacillati</taxon>
        <taxon>Actinomycetota</taxon>
        <taxon>Actinomycetes</taxon>
        <taxon>Micrococcales</taxon>
        <taxon>Micrococcaceae</taxon>
        <taxon>Citricoccus</taxon>
    </lineage>
</organism>
<evidence type="ECO:0000256" key="1">
    <source>
        <dbReference type="ARBA" id="ARBA00006484"/>
    </source>
</evidence>
<reference evidence="6" key="1">
    <citation type="journal article" date="2019" name="Int. J. Syst. Evol. Microbiol.">
        <title>The Global Catalogue of Microorganisms (GCM) 10K type strain sequencing project: providing services to taxonomists for standard genome sequencing and annotation.</title>
        <authorList>
            <consortium name="The Broad Institute Genomics Platform"/>
            <consortium name="The Broad Institute Genome Sequencing Center for Infectious Disease"/>
            <person name="Wu L."/>
            <person name="Ma J."/>
        </authorList>
    </citation>
    <scope>NUCLEOTIDE SEQUENCE [LARGE SCALE GENOMIC DNA]</scope>
    <source>
        <strain evidence="6">CGMCC 1.7064</strain>
    </source>
</reference>
<dbReference type="PROSITE" id="PS00061">
    <property type="entry name" value="ADH_SHORT"/>
    <property type="match status" value="1"/>
</dbReference>
<dbReference type="RefSeq" id="WP_188806778.1">
    <property type="nucleotide sequence ID" value="NZ_BAAAOU010000008.1"/>
</dbReference>
<dbReference type="PRINTS" id="PR00081">
    <property type="entry name" value="GDHRDH"/>
</dbReference>
<dbReference type="CDD" id="cd05233">
    <property type="entry name" value="SDR_c"/>
    <property type="match status" value="1"/>
</dbReference>
<evidence type="ECO:0000256" key="2">
    <source>
        <dbReference type="ARBA" id="ARBA00023002"/>
    </source>
</evidence>
<dbReference type="InterPro" id="IPR020904">
    <property type="entry name" value="Sc_DH/Rdtase_CS"/>
</dbReference>
<evidence type="ECO:0000313" key="5">
    <source>
        <dbReference type="EMBL" id="GGO48431.1"/>
    </source>
</evidence>
<evidence type="ECO:0000313" key="6">
    <source>
        <dbReference type="Proteomes" id="UP000642509"/>
    </source>
</evidence>